<evidence type="ECO:0000313" key="1">
    <source>
        <dbReference type="EMBL" id="KAF0769883.1"/>
    </source>
</evidence>
<organism evidence="1 2">
    <name type="scientific">Aphis craccivora</name>
    <name type="common">Cowpea aphid</name>
    <dbReference type="NCBI Taxonomy" id="307492"/>
    <lineage>
        <taxon>Eukaryota</taxon>
        <taxon>Metazoa</taxon>
        <taxon>Ecdysozoa</taxon>
        <taxon>Arthropoda</taxon>
        <taxon>Hexapoda</taxon>
        <taxon>Insecta</taxon>
        <taxon>Pterygota</taxon>
        <taxon>Neoptera</taxon>
        <taxon>Paraneoptera</taxon>
        <taxon>Hemiptera</taxon>
        <taxon>Sternorrhyncha</taxon>
        <taxon>Aphidomorpha</taxon>
        <taxon>Aphidoidea</taxon>
        <taxon>Aphididae</taxon>
        <taxon>Aphidini</taxon>
        <taxon>Aphis</taxon>
        <taxon>Aphis</taxon>
    </lineage>
</organism>
<comment type="caution">
    <text evidence="1">The sequence shown here is derived from an EMBL/GenBank/DDBJ whole genome shotgun (WGS) entry which is preliminary data.</text>
</comment>
<protein>
    <submittedName>
        <fullName evidence="1">Putative secreted protein</fullName>
    </submittedName>
</protein>
<proteinExistence type="predicted"/>
<reference evidence="1 2" key="1">
    <citation type="submission" date="2019-08" db="EMBL/GenBank/DDBJ databases">
        <title>Whole genome of Aphis craccivora.</title>
        <authorList>
            <person name="Voronova N.V."/>
            <person name="Shulinski R.S."/>
            <person name="Bandarenka Y.V."/>
            <person name="Zhorov D.G."/>
            <person name="Warner D."/>
        </authorList>
    </citation>
    <scope>NUCLEOTIDE SEQUENCE [LARGE SCALE GENOMIC DNA]</scope>
    <source>
        <strain evidence="1">180601</strain>
        <tissue evidence="1">Whole Body</tissue>
    </source>
</reference>
<sequence>MTIFLERPELLSLADTFKMPLASMSKVTSILGTPRGAGGMPVRSNVPNRLLSLVMALSPSNT</sequence>
<accession>A0A6G0ZH97</accession>
<dbReference type="OrthoDB" id="7471102at2759"/>
<gene>
    <name evidence="1" type="ORF">FWK35_00013477</name>
</gene>
<name>A0A6G0ZH97_APHCR</name>
<keyword evidence="2" id="KW-1185">Reference proteome</keyword>
<dbReference type="AlphaFoldDB" id="A0A6G0ZH97"/>
<dbReference type="EMBL" id="VUJU01000515">
    <property type="protein sequence ID" value="KAF0769883.1"/>
    <property type="molecule type" value="Genomic_DNA"/>
</dbReference>
<dbReference type="Proteomes" id="UP000478052">
    <property type="component" value="Unassembled WGS sequence"/>
</dbReference>
<evidence type="ECO:0000313" key="2">
    <source>
        <dbReference type="Proteomes" id="UP000478052"/>
    </source>
</evidence>